<evidence type="ECO:0000313" key="3">
    <source>
        <dbReference type="EMBL" id="MDB0572325.1"/>
    </source>
</evidence>
<dbReference type="Pfam" id="PF12255">
    <property type="entry name" value="TcdB_toxin_midC"/>
    <property type="match status" value="1"/>
</dbReference>
<dbReference type="Proteomes" id="UP001144050">
    <property type="component" value="Unassembled WGS sequence"/>
</dbReference>
<organism evidence="3 4">
    <name type="scientific">Ralstonia solanacearum</name>
    <name type="common">Pseudomonas solanacearum</name>
    <dbReference type="NCBI Taxonomy" id="305"/>
    <lineage>
        <taxon>Bacteria</taxon>
        <taxon>Pseudomonadati</taxon>
        <taxon>Pseudomonadota</taxon>
        <taxon>Betaproteobacteria</taxon>
        <taxon>Burkholderiales</taxon>
        <taxon>Burkholderiaceae</taxon>
        <taxon>Ralstonia</taxon>
        <taxon>Ralstonia solanacearum species complex</taxon>
    </lineage>
</organism>
<comment type="caution">
    <text evidence="3">The sequence shown here is derived from an EMBL/GenBank/DDBJ whole genome shotgun (WGS) entry which is preliminary data.</text>
</comment>
<dbReference type="AlphaFoldDB" id="A0AAW5ZSW6"/>
<accession>A0AAW5ZSW6</accession>
<evidence type="ECO:0000313" key="4">
    <source>
        <dbReference type="Proteomes" id="UP001144050"/>
    </source>
</evidence>
<feature type="region of interest" description="Disordered" evidence="1">
    <location>
        <begin position="79"/>
        <end position="135"/>
    </location>
</feature>
<reference evidence="3" key="1">
    <citation type="submission" date="2021-09" db="EMBL/GenBank/DDBJ databases">
        <title>Genomic analysis of Ralstonia spp.</title>
        <authorList>
            <person name="Aburjaile F."/>
            <person name="Ariute J.C."/>
            <person name="Pais A.K.L."/>
            <person name="Albuquerque G.M.R."/>
            <person name="Silva A.M.F."/>
            <person name="Brenig B."/>
            <person name="Azevedo V."/>
            <person name="Matiuzzi M."/>
            <person name="Ramos R."/>
            <person name="Goes-Neto A."/>
            <person name="Soares S."/>
            <person name="Iseppon A.M.B."/>
            <person name="Souza E."/>
            <person name="Gama M."/>
        </authorList>
    </citation>
    <scope>NUCLEOTIDE SEQUENCE</scope>
    <source>
        <strain evidence="3">CCRMRs91</strain>
    </source>
</reference>
<dbReference type="InterPro" id="IPR022044">
    <property type="entry name" value="TcdB_toxin_mid/C"/>
</dbReference>
<dbReference type="EMBL" id="JAIVFG010000027">
    <property type="protein sequence ID" value="MDB0572325.1"/>
    <property type="molecule type" value="Genomic_DNA"/>
</dbReference>
<feature type="compositionally biased region" description="Basic residues" evidence="1">
    <location>
        <begin position="79"/>
        <end position="95"/>
    </location>
</feature>
<evidence type="ECO:0000259" key="2">
    <source>
        <dbReference type="Pfam" id="PF12255"/>
    </source>
</evidence>
<evidence type="ECO:0000256" key="1">
    <source>
        <dbReference type="SAM" id="MobiDB-lite"/>
    </source>
</evidence>
<dbReference type="RefSeq" id="WP_211094445.1">
    <property type="nucleotide sequence ID" value="NZ_CP021764.2"/>
</dbReference>
<sequence length="135" mass="14913">MRGGHSILPERVTPEEAREACRALKGAMLRQEVYALDGTEAARRPYSVTERSHARRLLGSRHGNNPAVFFTHPRERLTRRRRTTHAVHRASRARPGRCPPPLPGNASGHGAGDRPGVCFTHRRVSPARSGAWADG</sequence>
<gene>
    <name evidence="3" type="ORF">LBW59_16315</name>
</gene>
<feature type="domain" description="Insecticide toxin TcdB middle/C-terminal" evidence="2">
    <location>
        <begin position="20"/>
        <end position="78"/>
    </location>
</feature>
<name>A0AAW5ZSW6_RALSL</name>
<protein>
    <recommendedName>
        <fullName evidence="2">Insecticide toxin TcdB middle/C-terminal domain-containing protein</fullName>
    </recommendedName>
</protein>
<proteinExistence type="predicted"/>